<reference evidence="10" key="2">
    <citation type="submission" date="2021-06" db="EMBL/GenBank/DDBJ databases">
        <authorList>
            <consortium name="NCBI Pathogen Detection Project"/>
        </authorList>
    </citation>
    <scope>NUCLEOTIDE SEQUENCE</scope>
    <source>
        <strain evidence="10">Clostridioides</strain>
    </source>
</reference>
<feature type="transmembrane region" description="Helical" evidence="7">
    <location>
        <begin position="99"/>
        <end position="122"/>
    </location>
</feature>
<evidence type="ECO:0000256" key="4">
    <source>
        <dbReference type="ARBA" id="ARBA00022692"/>
    </source>
</evidence>
<dbReference type="PROSITE" id="PS50928">
    <property type="entry name" value="ABC_TM1"/>
    <property type="match status" value="1"/>
</dbReference>
<dbReference type="InterPro" id="IPR000515">
    <property type="entry name" value="MetI-like"/>
</dbReference>
<gene>
    <name evidence="9" type="ORF">KRQ00_003024</name>
    <name evidence="10" type="ORF">KRQ00_004265</name>
</gene>
<organism evidence="10 11">
    <name type="scientific">Clostridioides difficile</name>
    <name type="common">Peptoclostridium difficile</name>
    <dbReference type="NCBI Taxonomy" id="1496"/>
    <lineage>
        <taxon>Bacteria</taxon>
        <taxon>Bacillati</taxon>
        <taxon>Bacillota</taxon>
        <taxon>Clostridia</taxon>
        <taxon>Peptostreptococcales</taxon>
        <taxon>Peptostreptococcaceae</taxon>
        <taxon>Clostridioides</taxon>
    </lineage>
</organism>
<dbReference type="AlphaFoldDB" id="A0A9P3WTZ1"/>
<dbReference type="EMBL" id="DAEQIJ010000070">
    <property type="protein sequence ID" value="HBH2622386.1"/>
    <property type="molecule type" value="Genomic_DNA"/>
</dbReference>
<evidence type="ECO:0000256" key="1">
    <source>
        <dbReference type="ARBA" id="ARBA00004651"/>
    </source>
</evidence>
<feature type="transmembrane region" description="Helical" evidence="7">
    <location>
        <begin position="240"/>
        <end position="262"/>
    </location>
</feature>
<feature type="transmembrane region" description="Helical" evidence="7">
    <location>
        <begin position="12"/>
        <end position="30"/>
    </location>
</feature>
<sequence length="319" mass="35204">MLKLILNRVKVLIPMLILISILSFGLLELAPGDPADAYINPLMSAQDIENIRVNMGLDKPVYIRYLNWLKNTLNGNLGISYINHMPVTEQIMEKMGNTFILMGTSLIFSILVAIPLGIFLAVNKNSITSKVSSIFNYIGVSIPSFWIGMILISIFSVKLNIFPSGGMHTIGNDSIEDLVKHLVLPVITLGLYNTAIFTNYVEAGVNEQLKKQYVVTARAKGLSEKVILFKHVLKNSLTSLVTILGMSIQKLVTGAFVTEVVFSWPGMGRLMIDSIFSRDYTVIMAITMLSALFLILGNLVADILYLLIDPKIKSSKGGF</sequence>
<keyword evidence="2 7" id="KW-0813">Transport</keyword>
<feature type="transmembrane region" description="Helical" evidence="7">
    <location>
        <begin position="282"/>
        <end position="308"/>
    </location>
</feature>
<keyword evidence="4 7" id="KW-0812">Transmembrane</keyword>
<proteinExistence type="inferred from homology"/>
<dbReference type="PANTHER" id="PTHR43163:SF6">
    <property type="entry name" value="DIPEPTIDE TRANSPORT SYSTEM PERMEASE PROTEIN DPPB-RELATED"/>
    <property type="match status" value="1"/>
</dbReference>
<feature type="transmembrane region" description="Helical" evidence="7">
    <location>
        <begin position="134"/>
        <end position="157"/>
    </location>
</feature>
<feature type="domain" description="ABC transmembrane type-1" evidence="8">
    <location>
        <begin position="95"/>
        <end position="305"/>
    </location>
</feature>
<dbReference type="InterPro" id="IPR035906">
    <property type="entry name" value="MetI-like_sf"/>
</dbReference>
<dbReference type="RefSeq" id="WP_003427057.1">
    <property type="nucleotide sequence ID" value="NZ_AP025558.1"/>
</dbReference>
<evidence type="ECO:0000313" key="10">
    <source>
        <dbReference type="EMBL" id="HBH2622386.1"/>
    </source>
</evidence>
<dbReference type="EMBL" id="DAEQIJ010000016">
    <property type="protein sequence ID" value="HBH2621238.1"/>
    <property type="molecule type" value="Genomic_DNA"/>
</dbReference>
<reference evidence="10" key="1">
    <citation type="journal article" date="2018" name="Genome Biol.">
        <title>SKESA: strategic k-mer extension for scrupulous assemblies.</title>
        <authorList>
            <person name="Souvorov A."/>
            <person name="Agarwala R."/>
            <person name="Lipman D.J."/>
        </authorList>
    </citation>
    <scope>NUCLEOTIDE SEQUENCE</scope>
    <source>
        <strain evidence="10">Clostridioides</strain>
    </source>
</reference>
<accession>A0A9P3WTZ1</accession>
<protein>
    <submittedName>
        <fullName evidence="10">ABC transporter permease</fullName>
    </submittedName>
</protein>
<evidence type="ECO:0000256" key="3">
    <source>
        <dbReference type="ARBA" id="ARBA00022475"/>
    </source>
</evidence>
<name>A0A9P3WTZ1_CLODI</name>
<comment type="similarity">
    <text evidence="7">Belongs to the binding-protein-dependent transport system permease family.</text>
</comment>
<dbReference type="GO" id="GO:0055085">
    <property type="term" value="P:transmembrane transport"/>
    <property type="evidence" value="ECO:0007669"/>
    <property type="project" value="InterPro"/>
</dbReference>
<evidence type="ECO:0000256" key="2">
    <source>
        <dbReference type="ARBA" id="ARBA00022448"/>
    </source>
</evidence>
<evidence type="ECO:0000256" key="7">
    <source>
        <dbReference type="RuleBase" id="RU363032"/>
    </source>
</evidence>
<dbReference type="Pfam" id="PF19300">
    <property type="entry name" value="BPD_transp_1_N"/>
    <property type="match status" value="1"/>
</dbReference>
<evidence type="ECO:0000259" key="8">
    <source>
        <dbReference type="PROSITE" id="PS50928"/>
    </source>
</evidence>
<dbReference type="CDD" id="cd06261">
    <property type="entry name" value="TM_PBP2"/>
    <property type="match status" value="1"/>
</dbReference>
<dbReference type="Pfam" id="PF00528">
    <property type="entry name" value="BPD_transp_1"/>
    <property type="match status" value="1"/>
</dbReference>
<evidence type="ECO:0000256" key="5">
    <source>
        <dbReference type="ARBA" id="ARBA00022989"/>
    </source>
</evidence>
<dbReference type="Gene3D" id="1.10.3720.10">
    <property type="entry name" value="MetI-like"/>
    <property type="match status" value="1"/>
</dbReference>
<evidence type="ECO:0000256" key="6">
    <source>
        <dbReference type="ARBA" id="ARBA00023136"/>
    </source>
</evidence>
<feature type="transmembrane region" description="Helical" evidence="7">
    <location>
        <begin position="182"/>
        <end position="201"/>
    </location>
</feature>
<dbReference type="Proteomes" id="UP000879542">
    <property type="component" value="Unassembled WGS sequence"/>
</dbReference>
<evidence type="ECO:0000313" key="9">
    <source>
        <dbReference type="EMBL" id="HBH2621238.1"/>
    </source>
</evidence>
<keyword evidence="6 7" id="KW-0472">Membrane</keyword>
<evidence type="ECO:0000313" key="11">
    <source>
        <dbReference type="Proteomes" id="UP000879542"/>
    </source>
</evidence>
<dbReference type="SUPFAM" id="SSF161098">
    <property type="entry name" value="MetI-like"/>
    <property type="match status" value="1"/>
</dbReference>
<dbReference type="PANTHER" id="PTHR43163">
    <property type="entry name" value="DIPEPTIDE TRANSPORT SYSTEM PERMEASE PROTEIN DPPB-RELATED"/>
    <property type="match status" value="1"/>
</dbReference>
<dbReference type="InterPro" id="IPR045621">
    <property type="entry name" value="BPD_transp_1_N"/>
</dbReference>
<dbReference type="GO" id="GO:0005886">
    <property type="term" value="C:plasma membrane"/>
    <property type="evidence" value="ECO:0007669"/>
    <property type="project" value="UniProtKB-SubCell"/>
</dbReference>
<comment type="caution">
    <text evidence="10">The sequence shown here is derived from an EMBL/GenBank/DDBJ whole genome shotgun (WGS) entry which is preliminary data.</text>
</comment>
<comment type="subcellular location">
    <subcellularLocation>
        <location evidence="1 7">Cell membrane</location>
        <topology evidence="1 7">Multi-pass membrane protein</topology>
    </subcellularLocation>
</comment>
<keyword evidence="3" id="KW-1003">Cell membrane</keyword>
<keyword evidence="5 7" id="KW-1133">Transmembrane helix</keyword>